<evidence type="ECO:0000313" key="5">
    <source>
        <dbReference type="EMBL" id="PAQ04544.1"/>
    </source>
</evidence>
<dbReference type="AlphaFoldDB" id="A0A271L8U3"/>
<dbReference type="PANTHER" id="PTHR24321">
    <property type="entry name" value="DEHYDROGENASES, SHORT CHAIN"/>
    <property type="match status" value="1"/>
</dbReference>
<dbReference type="InterPro" id="IPR020904">
    <property type="entry name" value="Sc_DH/Rdtase_CS"/>
</dbReference>
<evidence type="ECO:0000259" key="4">
    <source>
        <dbReference type="SMART" id="SM00822"/>
    </source>
</evidence>
<keyword evidence="2" id="KW-0560">Oxidoreductase</keyword>
<evidence type="ECO:0000256" key="3">
    <source>
        <dbReference type="ARBA" id="ARBA00023027"/>
    </source>
</evidence>
<comment type="caution">
    <text evidence="5">The sequence shown here is derived from an EMBL/GenBank/DDBJ whole genome shotgun (WGS) entry which is preliminary data.</text>
</comment>
<protein>
    <submittedName>
        <fullName evidence="5">Alcohol dehydrogenase</fullName>
    </submittedName>
</protein>
<accession>A0A271L8U3</accession>
<gene>
    <name evidence="5" type="ORF">CIT26_33475</name>
</gene>
<dbReference type="PROSITE" id="PS00061">
    <property type="entry name" value="ADH_SHORT"/>
    <property type="match status" value="1"/>
</dbReference>
<dbReference type="PANTHER" id="PTHR24321:SF8">
    <property type="entry name" value="ESTRADIOL 17-BETA-DEHYDROGENASE 8-RELATED"/>
    <property type="match status" value="1"/>
</dbReference>
<dbReference type="SUPFAM" id="SSF51735">
    <property type="entry name" value="NAD(P)-binding Rossmann-fold domains"/>
    <property type="match status" value="1"/>
</dbReference>
<reference evidence="5 6" key="1">
    <citation type="submission" date="2017-08" db="EMBL/GenBank/DDBJ databases">
        <title>Mesorhizobium wenxinae sp. nov., a novel rhizobial species isolated from root nodules of chickpea (Cicer arietinum L.).</title>
        <authorList>
            <person name="Zhang J."/>
        </authorList>
    </citation>
    <scope>NUCLEOTIDE SEQUENCE [LARGE SCALE GENOMIC DNA]</scope>
    <source>
        <strain evidence="5 6">SDW018</strain>
    </source>
</reference>
<dbReference type="SMART" id="SM00822">
    <property type="entry name" value="PKS_KR"/>
    <property type="match status" value="1"/>
</dbReference>
<dbReference type="Gene3D" id="3.40.50.720">
    <property type="entry name" value="NAD(P)-binding Rossmann-like Domain"/>
    <property type="match status" value="1"/>
</dbReference>
<dbReference type="InterPro" id="IPR002347">
    <property type="entry name" value="SDR_fam"/>
</dbReference>
<name>A0A271L8U3_9HYPH</name>
<dbReference type="OrthoDB" id="9812986at2"/>
<feature type="domain" description="Ketoreductase" evidence="4">
    <location>
        <begin position="9"/>
        <end position="177"/>
    </location>
</feature>
<keyword evidence="3" id="KW-0520">NAD</keyword>
<evidence type="ECO:0000313" key="6">
    <source>
        <dbReference type="Proteomes" id="UP000216442"/>
    </source>
</evidence>
<evidence type="ECO:0000256" key="2">
    <source>
        <dbReference type="ARBA" id="ARBA00023002"/>
    </source>
</evidence>
<sequence length="294" mass="30809">MAQTRFMGKTALVTGAGTGMGRAAALRLADESAQIALVGRRYDPISQLQADIEAAGGDAVAIACDIADNDAVAATVGKTIERFGRLDAVFANAGILGDFKPLAVTDADDFDVLIGTNIRGTFFTIKHCLPFLEGGSILINASWTAGAVMPGAGAYASTKGALLAMMRTFAVEQGPRNIRINAINPGIILTPMADDVINPVFAKRLADHTPLRRNGVSEDIAGTVAWLLSDDANFVTGQEITVDGGYTIGVSGRSLIHRRTNSLGCPFASVTDTCIGPSSKVHIYDENRPFNGPL</sequence>
<dbReference type="EMBL" id="NPKJ01000076">
    <property type="protein sequence ID" value="PAQ04544.1"/>
    <property type="molecule type" value="Genomic_DNA"/>
</dbReference>
<comment type="similarity">
    <text evidence="1">Belongs to the short-chain dehydrogenases/reductases (SDR) family.</text>
</comment>
<evidence type="ECO:0000256" key="1">
    <source>
        <dbReference type="ARBA" id="ARBA00006484"/>
    </source>
</evidence>
<keyword evidence="6" id="KW-1185">Reference proteome</keyword>
<dbReference type="InterPro" id="IPR036291">
    <property type="entry name" value="NAD(P)-bd_dom_sf"/>
</dbReference>
<organism evidence="5 6">
    <name type="scientific">Mesorhizobium temperatum</name>
    <dbReference type="NCBI Taxonomy" id="241416"/>
    <lineage>
        <taxon>Bacteria</taxon>
        <taxon>Pseudomonadati</taxon>
        <taxon>Pseudomonadota</taxon>
        <taxon>Alphaproteobacteria</taxon>
        <taxon>Hyphomicrobiales</taxon>
        <taxon>Phyllobacteriaceae</taxon>
        <taxon>Mesorhizobium</taxon>
    </lineage>
</organism>
<dbReference type="RefSeq" id="WP_095496577.1">
    <property type="nucleotide sequence ID" value="NZ_NPKJ01000076.1"/>
</dbReference>
<dbReference type="Proteomes" id="UP000216442">
    <property type="component" value="Unassembled WGS sequence"/>
</dbReference>
<dbReference type="Pfam" id="PF13561">
    <property type="entry name" value="adh_short_C2"/>
    <property type="match status" value="1"/>
</dbReference>
<dbReference type="FunFam" id="3.40.50.720:FF:000084">
    <property type="entry name" value="Short-chain dehydrogenase reductase"/>
    <property type="match status" value="1"/>
</dbReference>
<dbReference type="PRINTS" id="PR00081">
    <property type="entry name" value="GDHRDH"/>
</dbReference>
<dbReference type="InterPro" id="IPR057326">
    <property type="entry name" value="KR_dom"/>
</dbReference>
<dbReference type="CDD" id="cd05233">
    <property type="entry name" value="SDR_c"/>
    <property type="match status" value="1"/>
</dbReference>
<dbReference type="GO" id="GO:0016491">
    <property type="term" value="F:oxidoreductase activity"/>
    <property type="evidence" value="ECO:0007669"/>
    <property type="project" value="UniProtKB-KW"/>
</dbReference>
<proteinExistence type="inferred from homology"/>